<evidence type="ECO:0000313" key="3">
    <source>
        <dbReference type="EMBL" id="PKK89119.1"/>
    </source>
</evidence>
<proteinExistence type="predicted"/>
<dbReference type="Pfam" id="PF10442">
    <property type="entry name" value="FIST_C"/>
    <property type="match status" value="1"/>
</dbReference>
<name>A0A2N1PLB8_9BACT</name>
<keyword evidence="1" id="KW-0175">Coiled coil</keyword>
<dbReference type="InterPro" id="IPR001054">
    <property type="entry name" value="A/G_cyclase"/>
</dbReference>
<gene>
    <name evidence="3" type="ORF">CVV64_15960</name>
</gene>
<evidence type="ECO:0000313" key="4">
    <source>
        <dbReference type="Proteomes" id="UP000233256"/>
    </source>
</evidence>
<dbReference type="InterPro" id="IPR029787">
    <property type="entry name" value="Nucleotide_cyclase"/>
</dbReference>
<dbReference type="InterPro" id="IPR013702">
    <property type="entry name" value="FIST_domain_N"/>
</dbReference>
<dbReference type="Proteomes" id="UP000233256">
    <property type="component" value="Unassembled WGS sequence"/>
</dbReference>
<dbReference type="InterPro" id="IPR019494">
    <property type="entry name" value="FIST_C"/>
</dbReference>
<reference evidence="3 4" key="1">
    <citation type="journal article" date="2017" name="ISME J.">
        <title>Potential for microbial H2 and metal transformations associated with novel bacteria and archaea in deep terrestrial subsurface sediments.</title>
        <authorList>
            <person name="Hernsdorf A.W."/>
            <person name="Amano Y."/>
            <person name="Miyakawa K."/>
            <person name="Ise K."/>
            <person name="Suzuki Y."/>
            <person name="Anantharaman K."/>
            <person name="Probst A."/>
            <person name="Burstein D."/>
            <person name="Thomas B.C."/>
            <person name="Banfield J.F."/>
        </authorList>
    </citation>
    <scope>NUCLEOTIDE SEQUENCE [LARGE SCALE GENOMIC DNA]</scope>
    <source>
        <strain evidence="3">HGW-Wallbacteria-1</strain>
    </source>
</reference>
<dbReference type="PANTHER" id="PTHR43081:SF1">
    <property type="entry name" value="ADENYLATE CYCLASE, TERMINAL-DIFFERENTIATION SPECIFIC"/>
    <property type="match status" value="1"/>
</dbReference>
<organism evidence="3 4">
    <name type="scientific">Candidatus Wallbacteria bacterium HGW-Wallbacteria-1</name>
    <dbReference type="NCBI Taxonomy" id="2013854"/>
    <lineage>
        <taxon>Bacteria</taxon>
        <taxon>Candidatus Walliibacteriota</taxon>
    </lineage>
</organism>
<dbReference type="SMART" id="SM00044">
    <property type="entry name" value="CYCc"/>
    <property type="match status" value="1"/>
</dbReference>
<dbReference type="SMART" id="SM00897">
    <property type="entry name" value="FIST"/>
    <property type="match status" value="1"/>
</dbReference>
<dbReference type="EMBL" id="PGXC01000025">
    <property type="protein sequence ID" value="PKK89119.1"/>
    <property type="molecule type" value="Genomic_DNA"/>
</dbReference>
<dbReference type="Pfam" id="PF00211">
    <property type="entry name" value="Guanylate_cyc"/>
    <property type="match status" value="1"/>
</dbReference>
<dbReference type="GO" id="GO:0004016">
    <property type="term" value="F:adenylate cyclase activity"/>
    <property type="evidence" value="ECO:0007669"/>
    <property type="project" value="UniProtKB-ARBA"/>
</dbReference>
<dbReference type="InterPro" id="IPR050697">
    <property type="entry name" value="Adenylyl/Guanylyl_Cyclase_3/4"/>
</dbReference>
<dbReference type="PANTHER" id="PTHR43081">
    <property type="entry name" value="ADENYLATE CYCLASE, TERMINAL-DIFFERENTIATION SPECIFIC-RELATED"/>
    <property type="match status" value="1"/>
</dbReference>
<feature type="coiled-coil region" evidence="1">
    <location>
        <begin position="458"/>
        <end position="513"/>
    </location>
</feature>
<sequence>MLFSGEIMFQKGIGIAFGRDTATVAAKAASRALEQNPEPELAIMFASVKYDQEILFDTVRNELNHIPVFGTTSPLVITNLGVSRDCVAIMLVSGESLSFSIQAGKCSNDPERVASYLCSQLLFENPDLEQKNTILSCILTGTEKHGRGNLYLQGMNSAMPRPLPVSGGASVGIFPTDDQDLLHSGYQYCGDMLNQDHLNLLFLNLSADEHSVGYSYESSWKPVANSVRCTRVNYNIVQEVDGIPIFEYLEKALGKGFHKHLVYTRPRFSFVARAEHGNDEKCLVRAVTNWDFENGAITFWPYVDMQNEEIQLVQLSREDLLHGTGEAAQKAFDALNGMIPEIVLVFSCTIRSMLLHTMADEEVEKVRQVFGDSVPILGFYCNAEYSPLYQNYSDIINSSLPMSGSQQFGCSVAILAIGSRTCSSGNPRNCIDRNYTEILGEQWNRDNLDLALTDSERVTNLETLLNQAESIISENEKALKYIITEHYHTNLELKKTNEDLQTAHGNNERLKEVIRQYTPHNVWKKASISVMAGLYNIPDEEMRCSLMFMDVKGFTSFAESHSPEEVIGELNKIFSPATELIYRHEGDIDKFIGDCIFAMFKKPSKALECAVEIQKLVKDNRNEGSPFSLRIGINFGRIISGNVGSDQRKENALIGDAVNLAQRLESACPEGSILVSDDFFNKLPSSVRGRFKWNSYSVRVKGKEKELKVHEVAASAMDPIN</sequence>
<feature type="domain" description="Guanylate cyclase" evidence="2">
    <location>
        <begin position="545"/>
        <end position="665"/>
    </location>
</feature>
<dbReference type="AlphaFoldDB" id="A0A2N1PLB8"/>
<protein>
    <recommendedName>
        <fullName evidence="2">Guanylate cyclase domain-containing protein</fullName>
    </recommendedName>
</protein>
<dbReference type="CDD" id="cd07302">
    <property type="entry name" value="CHD"/>
    <property type="match status" value="1"/>
</dbReference>
<comment type="caution">
    <text evidence="3">The sequence shown here is derived from an EMBL/GenBank/DDBJ whole genome shotgun (WGS) entry which is preliminary data.</text>
</comment>
<dbReference type="SUPFAM" id="SSF55073">
    <property type="entry name" value="Nucleotide cyclase"/>
    <property type="match status" value="1"/>
</dbReference>
<dbReference type="Gene3D" id="3.30.70.1230">
    <property type="entry name" value="Nucleotide cyclase"/>
    <property type="match status" value="1"/>
</dbReference>
<dbReference type="Pfam" id="PF08495">
    <property type="entry name" value="FIST"/>
    <property type="match status" value="1"/>
</dbReference>
<dbReference type="GO" id="GO:0009190">
    <property type="term" value="P:cyclic nucleotide biosynthetic process"/>
    <property type="evidence" value="ECO:0007669"/>
    <property type="project" value="InterPro"/>
</dbReference>
<dbReference type="GO" id="GO:0035556">
    <property type="term" value="P:intracellular signal transduction"/>
    <property type="evidence" value="ECO:0007669"/>
    <property type="project" value="InterPro"/>
</dbReference>
<evidence type="ECO:0000259" key="2">
    <source>
        <dbReference type="PROSITE" id="PS50125"/>
    </source>
</evidence>
<accession>A0A2N1PLB8</accession>
<dbReference type="PROSITE" id="PS50125">
    <property type="entry name" value="GUANYLATE_CYCLASE_2"/>
    <property type="match status" value="1"/>
</dbReference>
<evidence type="ECO:0000256" key="1">
    <source>
        <dbReference type="SAM" id="Coils"/>
    </source>
</evidence>
<dbReference type="SMART" id="SM01204">
    <property type="entry name" value="FIST_C"/>
    <property type="match status" value="1"/>
</dbReference>